<proteinExistence type="predicted"/>
<dbReference type="EMBL" id="CP144751">
    <property type="protein sequence ID" value="WVZ84165.1"/>
    <property type="molecule type" value="Genomic_DNA"/>
</dbReference>
<evidence type="ECO:0000313" key="1">
    <source>
        <dbReference type="EMBL" id="WVZ84165.1"/>
    </source>
</evidence>
<name>A0AAQ3U2D5_PASNO</name>
<gene>
    <name evidence="1" type="ORF">U9M48_031224</name>
</gene>
<dbReference type="Proteomes" id="UP001341281">
    <property type="component" value="Chromosome 07"/>
</dbReference>
<accession>A0AAQ3U2D5</accession>
<reference evidence="1 2" key="1">
    <citation type="submission" date="2024-02" db="EMBL/GenBank/DDBJ databases">
        <title>High-quality chromosome-scale genome assembly of Pensacola bahiagrass (Paspalum notatum Flugge var. saurae).</title>
        <authorList>
            <person name="Vega J.M."/>
            <person name="Podio M."/>
            <person name="Orjuela J."/>
            <person name="Siena L.A."/>
            <person name="Pessino S.C."/>
            <person name="Combes M.C."/>
            <person name="Mariac C."/>
            <person name="Albertini E."/>
            <person name="Pupilli F."/>
            <person name="Ortiz J.P.A."/>
            <person name="Leblanc O."/>
        </authorList>
    </citation>
    <scope>NUCLEOTIDE SEQUENCE [LARGE SCALE GENOMIC DNA]</scope>
    <source>
        <strain evidence="1">R1</strain>
        <tissue evidence="1">Leaf</tissue>
    </source>
</reference>
<protein>
    <submittedName>
        <fullName evidence="1">Uncharacterized protein</fullName>
    </submittedName>
</protein>
<sequence>MVILQRFWADRWLQGRMVVEWAPNLVNLIPKRLVQRRTVSQAPTNRSWVTNMKGALTVQVIVEYLLIWDLVDDMILQPDNPDQHCWKLSSSGSYSCKSAYNTMFIGTIVPPGNGFGRVERLLTVEEFIHHILTGCVLAREVWSWILRKLRLHVVPLPSAHHFGSLLCLVE</sequence>
<organism evidence="1 2">
    <name type="scientific">Paspalum notatum var. saurae</name>
    <dbReference type="NCBI Taxonomy" id="547442"/>
    <lineage>
        <taxon>Eukaryota</taxon>
        <taxon>Viridiplantae</taxon>
        <taxon>Streptophyta</taxon>
        <taxon>Embryophyta</taxon>
        <taxon>Tracheophyta</taxon>
        <taxon>Spermatophyta</taxon>
        <taxon>Magnoliopsida</taxon>
        <taxon>Liliopsida</taxon>
        <taxon>Poales</taxon>
        <taxon>Poaceae</taxon>
        <taxon>PACMAD clade</taxon>
        <taxon>Panicoideae</taxon>
        <taxon>Andropogonodae</taxon>
        <taxon>Paspaleae</taxon>
        <taxon>Paspalinae</taxon>
        <taxon>Paspalum</taxon>
    </lineage>
</organism>
<dbReference type="AlphaFoldDB" id="A0AAQ3U2D5"/>
<keyword evidence="2" id="KW-1185">Reference proteome</keyword>
<evidence type="ECO:0000313" key="2">
    <source>
        <dbReference type="Proteomes" id="UP001341281"/>
    </source>
</evidence>